<organism evidence="1 2">
    <name type="scientific">Liparis tanakae</name>
    <name type="common">Tanaka's snailfish</name>
    <dbReference type="NCBI Taxonomy" id="230148"/>
    <lineage>
        <taxon>Eukaryota</taxon>
        <taxon>Metazoa</taxon>
        <taxon>Chordata</taxon>
        <taxon>Craniata</taxon>
        <taxon>Vertebrata</taxon>
        <taxon>Euteleostomi</taxon>
        <taxon>Actinopterygii</taxon>
        <taxon>Neopterygii</taxon>
        <taxon>Teleostei</taxon>
        <taxon>Neoteleostei</taxon>
        <taxon>Acanthomorphata</taxon>
        <taxon>Eupercaria</taxon>
        <taxon>Perciformes</taxon>
        <taxon>Cottioidei</taxon>
        <taxon>Cottales</taxon>
        <taxon>Liparidae</taxon>
        <taxon>Liparis</taxon>
    </lineage>
</organism>
<accession>A0A4Z2EDA5</accession>
<proteinExistence type="predicted"/>
<comment type="caution">
    <text evidence="1">The sequence shown here is derived from an EMBL/GenBank/DDBJ whole genome shotgun (WGS) entry which is preliminary data.</text>
</comment>
<dbReference type="Proteomes" id="UP000314294">
    <property type="component" value="Unassembled WGS sequence"/>
</dbReference>
<dbReference type="AlphaFoldDB" id="A0A4Z2EDA5"/>
<gene>
    <name evidence="1" type="ORF">EYF80_063149</name>
</gene>
<protein>
    <submittedName>
        <fullName evidence="1">Uncharacterized protein</fullName>
    </submittedName>
</protein>
<name>A0A4Z2EDA5_9TELE</name>
<evidence type="ECO:0000313" key="1">
    <source>
        <dbReference type="EMBL" id="TNN26713.1"/>
    </source>
</evidence>
<evidence type="ECO:0000313" key="2">
    <source>
        <dbReference type="Proteomes" id="UP000314294"/>
    </source>
</evidence>
<keyword evidence="2" id="KW-1185">Reference proteome</keyword>
<dbReference type="EMBL" id="SRLO01009638">
    <property type="protein sequence ID" value="TNN26713.1"/>
    <property type="molecule type" value="Genomic_DNA"/>
</dbReference>
<reference evidence="1 2" key="1">
    <citation type="submission" date="2019-03" db="EMBL/GenBank/DDBJ databases">
        <title>First draft genome of Liparis tanakae, snailfish: a comprehensive survey of snailfish specific genes.</title>
        <authorList>
            <person name="Kim W."/>
            <person name="Song I."/>
            <person name="Jeong J.-H."/>
            <person name="Kim D."/>
            <person name="Kim S."/>
            <person name="Ryu S."/>
            <person name="Song J.Y."/>
            <person name="Lee S.K."/>
        </authorList>
    </citation>
    <scope>NUCLEOTIDE SEQUENCE [LARGE SCALE GENOMIC DNA]</scope>
    <source>
        <tissue evidence="1">Muscle</tissue>
    </source>
</reference>
<sequence length="59" mass="6455">MEWFFGDIQGPGYQLSGLVRFHLAVSAGRERFLITAAVPRCGPPVARPAAGDGGKWRRQ</sequence>